<feature type="compositionally biased region" description="Low complexity" evidence="1">
    <location>
        <begin position="215"/>
        <end position="265"/>
    </location>
</feature>
<organism evidence="2 3">
    <name type="scientific">Bodo saltans</name>
    <name type="common">Flagellated protozoan</name>
    <dbReference type="NCBI Taxonomy" id="75058"/>
    <lineage>
        <taxon>Eukaryota</taxon>
        <taxon>Discoba</taxon>
        <taxon>Euglenozoa</taxon>
        <taxon>Kinetoplastea</taxon>
        <taxon>Metakinetoplastina</taxon>
        <taxon>Eubodonida</taxon>
        <taxon>Bodonidae</taxon>
        <taxon>Bodo</taxon>
    </lineage>
</organism>
<dbReference type="EMBL" id="CYKH01000915">
    <property type="protein sequence ID" value="CUG64718.1"/>
    <property type="molecule type" value="Genomic_DNA"/>
</dbReference>
<evidence type="ECO:0000256" key="1">
    <source>
        <dbReference type="SAM" id="MobiDB-lite"/>
    </source>
</evidence>
<feature type="non-terminal residue" evidence="2">
    <location>
        <position position="1"/>
    </location>
</feature>
<dbReference type="AlphaFoldDB" id="A0A0S4IZA2"/>
<feature type="region of interest" description="Disordered" evidence="1">
    <location>
        <begin position="149"/>
        <end position="202"/>
    </location>
</feature>
<name>A0A0S4IZA2_BODSA</name>
<protein>
    <submittedName>
        <fullName evidence="2">Uncharacterized protein</fullName>
    </submittedName>
</protein>
<feature type="compositionally biased region" description="Low complexity" evidence="1">
    <location>
        <begin position="294"/>
        <end position="313"/>
    </location>
</feature>
<feature type="region of interest" description="Disordered" evidence="1">
    <location>
        <begin position="215"/>
        <end position="313"/>
    </location>
</feature>
<dbReference type="VEuPathDB" id="TriTrypDB:BSAL_82535"/>
<feature type="compositionally biased region" description="Polar residues" evidence="1">
    <location>
        <begin position="266"/>
        <end position="293"/>
    </location>
</feature>
<dbReference type="SUPFAM" id="SSF63825">
    <property type="entry name" value="YWTD domain"/>
    <property type="match status" value="1"/>
</dbReference>
<accession>A0A0S4IZA2</accession>
<evidence type="ECO:0000313" key="3">
    <source>
        <dbReference type="Proteomes" id="UP000051952"/>
    </source>
</evidence>
<dbReference type="Proteomes" id="UP000051952">
    <property type="component" value="Unassembled WGS sequence"/>
</dbReference>
<keyword evidence="3" id="KW-1185">Reference proteome</keyword>
<sequence length="565" mass="59133">PTGRLLRFDYDSMTSAGVIVGDAGDFGFRAMVAVGPFAYVASSLSPGRLVKFNLDSMMYVGLVDGAPGESLFQSIISYGPHLYASTGTWPSSIVRFDPSSMVRLQAISGNPDNDNELMSPLQFGTYVYYISSVGEVVSRFDFGETVTHSPTFSPSSTASHSTVSHSPSVTASPSATASPSRTSTPSKSPTASPTASHRSPTLSATVTATLTSTSSVQASTSSSQTPEQSRSLSFSFGSASPETTHSQSSSAQQGSFSSSRTRSSSIPWTGTWGTPSLQPSTTKSLSISANTRVASNSATPSTTTTTSKSANALSGTTLTVERLSMSHSSSNVLSSSLPTATHSLRTATLSLPTATLSLPSPTYSLLATKSTSNVSWSATVDKPRNTASASRTTPSTIYSGSLGLSSSPTRHSPPLVVSPSRPLECFINARSSRLVSIALLATLEYRSAESAWYHLEVRGAVNTSSLFEILFTQQQQLFSGVSDLCEPAAFIVSSQPSNNSLQQALHSKVLLRCPELSSASVILYNATLVKATALSEAAFDGNVFNINATVTLPAQSMSHSVRIDG</sequence>
<feature type="non-terminal residue" evidence="2">
    <location>
        <position position="565"/>
    </location>
</feature>
<proteinExistence type="predicted"/>
<evidence type="ECO:0000313" key="2">
    <source>
        <dbReference type="EMBL" id="CUG64718.1"/>
    </source>
</evidence>
<reference evidence="3" key="1">
    <citation type="submission" date="2015-09" db="EMBL/GenBank/DDBJ databases">
        <authorList>
            <consortium name="Pathogen Informatics"/>
        </authorList>
    </citation>
    <scope>NUCLEOTIDE SEQUENCE [LARGE SCALE GENOMIC DNA]</scope>
    <source>
        <strain evidence="3">Lake Konstanz</strain>
    </source>
</reference>
<gene>
    <name evidence="2" type="ORF">BSAL_82535</name>
</gene>